<reference evidence="5 6" key="1">
    <citation type="submission" date="2023-05" db="EMBL/GenBank/DDBJ databases">
        <title>Corynebacterium suedekumii sp. nov. and Corynebacterium breve sp. nov. isolated from raw cow's milk.</title>
        <authorList>
            <person name="Baer M.K."/>
            <person name="Mehl L."/>
            <person name="Hellmuth R."/>
            <person name="Marke G."/>
            <person name="Lipski A."/>
        </authorList>
    </citation>
    <scope>NUCLEOTIDE SEQUENCE [LARGE SCALE GENOMIC DNA]</scope>
    <source>
        <strain evidence="5 6">R4</strain>
    </source>
</reference>
<accession>A0ABY8VEL2</accession>
<keyword evidence="2" id="KW-0812">Transmembrane</keyword>
<dbReference type="EMBL" id="CP126969">
    <property type="protein sequence ID" value="WIM67537.1"/>
    <property type="molecule type" value="Genomic_DNA"/>
</dbReference>
<feature type="transmembrane region" description="Helical" evidence="2">
    <location>
        <begin position="44"/>
        <end position="60"/>
    </location>
</feature>
<keyword evidence="6" id="KW-1185">Reference proteome</keyword>
<feature type="transmembrane region" description="Helical" evidence="2">
    <location>
        <begin position="193"/>
        <end position="211"/>
    </location>
</feature>
<feature type="transmembrane region" description="Helical" evidence="2">
    <location>
        <begin position="115"/>
        <end position="133"/>
    </location>
</feature>
<dbReference type="Pfam" id="PF10081">
    <property type="entry name" value="Abhydrolase_9"/>
    <property type="match status" value="1"/>
</dbReference>
<dbReference type="InterPro" id="IPR029058">
    <property type="entry name" value="AB_hydrolase_fold"/>
</dbReference>
<keyword evidence="2" id="KW-1133">Transmembrane helix</keyword>
<feature type="compositionally biased region" description="Polar residues" evidence="1">
    <location>
        <begin position="615"/>
        <end position="628"/>
    </location>
</feature>
<dbReference type="Pfam" id="PF15420">
    <property type="entry name" value="Abhydrolase_9_N"/>
    <property type="match status" value="1"/>
</dbReference>
<feature type="region of interest" description="Disordered" evidence="1">
    <location>
        <begin position="615"/>
        <end position="643"/>
    </location>
</feature>
<dbReference type="SUPFAM" id="SSF53474">
    <property type="entry name" value="alpha/beta-Hydrolases"/>
    <property type="match status" value="1"/>
</dbReference>
<dbReference type="RefSeq" id="WP_284824695.1">
    <property type="nucleotide sequence ID" value="NZ_CP126969.1"/>
</dbReference>
<protein>
    <submittedName>
        <fullName evidence="5">Alpha/beta-hydrolase family protein</fullName>
    </submittedName>
</protein>
<evidence type="ECO:0000259" key="3">
    <source>
        <dbReference type="Pfam" id="PF10081"/>
    </source>
</evidence>
<evidence type="ECO:0000259" key="4">
    <source>
        <dbReference type="Pfam" id="PF15420"/>
    </source>
</evidence>
<evidence type="ECO:0000313" key="5">
    <source>
        <dbReference type="EMBL" id="WIM67537.1"/>
    </source>
</evidence>
<dbReference type="InterPro" id="IPR027788">
    <property type="entry name" value="Alpha/beta-hydrolase_N_dom"/>
</dbReference>
<sequence length="643" mass="71519">MKTGQRIAITAMRSALQVAQFGLEVYADLTPGVRMRGLRRLPQNLGAGILGAEVATWWAISPSLLPRKWWVTAANVAICQGFGHAVGTGVRFLLRKIRRTTGRGPTLKNLQTFNAVGHVVLGVVTGVVALRAPTRHRTQVELVELPRYVNFNGPFVGAVVGTAGYGVILLLGEALQNWIDRTNHQLRRWLPPVISWPAALIAVGTAVYFTTDRMLIRRWLSNASKKAELLNQQVFPGARRPREPERSASRESLESWDNVGRQGRALLSAGPRKSDIHIVIGEESTEPIRIFAGRIEGRTTEDQVNLVLAEMERTGAFRRPAIAIMTSAGTGWLNDFSTSSFEFLTRGNCAIVGIQYSFMPSALSYVVDRTSPVAASKALIKAVRARIDELPEGDRPKLYVAGESLGAYGIADSFATYEELLDIVDGAVFTGAPGFTRMHARLTRRREAGSPERLPLIDGGRNVRFVATPAHLHYDYAGDSYRHQWNSPRVIFAQHASDPVVWWDWDLFLREPDWLREPGSRGVPAPEAQQLDVFQGLRWVPFITGWQVGLDQVNSLDFPGAHGHAYHDETIAYWAAVLDIELTPAHARRIARWIRRDIKRVRDQKLFRPRRYRQNSFSAPSVQGNPQPSHHPPAATSSGTART</sequence>
<evidence type="ECO:0000313" key="6">
    <source>
        <dbReference type="Proteomes" id="UP001225598"/>
    </source>
</evidence>
<organism evidence="5 6">
    <name type="scientific">Corynebacterium breve</name>
    <dbReference type="NCBI Taxonomy" id="3049799"/>
    <lineage>
        <taxon>Bacteria</taxon>
        <taxon>Bacillati</taxon>
        <taxon>Actinomycetota</taxon>
        <taxon>Actinomycetes</taxon>
        <taxon>Mycobacteriales</taxon>
        <taxon>Corynebacteriaceae</taxon>
        <taxon>Corynebacterium</taxon>
    </lineage>
</organism>
<feature type="domain" description="Alpha/beta-hydrolase N-terminal" evidence="4">
    <location>
        <begin position="60"/>
        <end position="271"/>
    </location>
</feature>
<keyword evidence="2" id="KW-0472">Membrane</keyword>
<evidence type="ECO:0000256" key="2">
    <source>
        <dbReference type="SAM" id="Phobius"/>
    </source>
</evidence>
<feature type="transmembrane region" description="Helical" evidence="2">
    <location>
        <begin position="153"/>
        <end position="172"/>
    </location>
</feature>
<proteinExistence type="predicted"/>
<feature type="transmembrane region" description="Helical" evidence="2">
    <location>
        <begin position="72"/>
        <end position="94"/>
    </location>
</feature>
<feature type="compositionally biased region" description="Basic and acidic residues" evidence="1">
    <location>
        <begin position="240"/>
        <end position="253"/>
    </location>
</feature>
<feature type="domain" description="Alpha/beta-hydrolase catalytic" evidence="3">
    <location>
        <begin position="288"/>
        <end position="589"/>
    </location>
</feature>
<feature type="region of interest" description="Disordered" evidence="1">
    <location>
        <begin position="236"/>
        <end position="256"/>
    </location>
</feature>
<evidence type="ECO:0000256" key="1">
    <source>
        <dbReference type="SAM" id="MobiDB-lite"/>
    </source>
</evidence>
<dbReference type="Proteomes" id="UP001225598">
    <property type="component" value="Chromosome"/>
</dbReference>
<gene>
    <name evidence="5" type="ORF">QP027_10620</name>
</gene>
<dbReference type="InterPro" id="IPR027787">
    <property type="entry name" value="Alpha/beta-hydrolase_catalytic"/>
</dbReference>
<name>A0ABY8VEL2_9CORY</name>